<feature type="domain" description="FlgD/Vpr Ig-like" evidence="8">
    <location>
        <begin position="736"/>
        <end position="800"/>
    </location>
</feature>
<keyword evidence="4 5" id="KW-0720">Serine protease</keyword>
<dbReference type="InterPro" id="IPR023828">
    <property type="entry name" value="Peptidase_S8_Ser-AS"/>
</dbReference>
<dbReference type="Gene3D" id="3.40.50.200">
    <property type="entry name" value="Peptidase S8/S53 domain"/>
    <property type="match status" value="1"/>
</dbReference>
<proteinExistence type="inferred from homology"/>
<evidence type="ECO:0008006" key="10">
    <source>
        <dbReference type="Google" id="ProtNLM"/>
    </source>
</evidence>
<dbReference type="InterPro" id="IPR050131">
    <property type="entry name" value="Peptidase_S8_subtilisin-like"/>
</dbReference>
<feature type="active site" description="Charge relay system" evidence="5">
    <location>
        <position position="489"/>
    </location>
</feature>
<feature type="active site" description="Charge relay system" evidence="5">
    <location>
        <position position="316"/>
    </location>
</feature>
<dbReference type="PROSITE" id="PS00138">
    <property type="entry name" value="SUBTILASE_SER"/>
    <property type="match status" value="1"/>
</dbReference>
<dbReference type="Pfam" id="PF00082">
    <property type="entry name" value="Peptidase_S8"/>
    <property type="match status" value="1"/>
</dbReference>
<dbReference type="InterPro" id="IPR015500">
    <property type="entry name" value="Peptidase_S8_subtilisin-rel"/>
</dbReference>
<dbReference type="GO" id="GO:0004252">
    <property type="term" value="F:serine-type endopeptidase activity"/>
    <property type="evidence" value="ECO:0007669"/>
    <property type="project" value="UniProtKB-UniRule"/>
</dbReference>
<evidence type="ECO:0000256" key="5">
    <source>
        <dbReference type="PROSITE-ProRule" id="PRU01240"/>
    </source>
</evidence>
<accession>A0A7V0T5I3</accession>
<name>A0A7V0T5I3_UNCW3</name>
<gene>
    <name evidence="9" type="ORF">ENN51_02850</name>
</gene>
<comment type="similarity">
    <text evidence="1 5">Belongs to the peptidase S8 family.</text>
</comment>
<feature type="region of interest" description="Disordered" evidence="6">
    <location>
        <begin position="1"/>
        <end position="46"/>
    </location>
</feature>
<evidence type="ECO:0000256" key="1">
    <source>
        <dbReference type="ARBA" id="ARBA00011073"/>
    </source>
</evidence>
<protein>
    <recommendedName>
        <fullName evidence="10">T9SS type A sorting domain-containing protein</fullName>
    </recommendedName>
</protein>
<dbReference type="PRINTS" id="PR00723">
    <property type="entry name" value="SUBTILISIN"/>
</dbReference>
<evidence type="ECO:0000256" key="4">
    <source>
        <dbReference type="ARBA" id="ARBA00022825"/>
    </source>
</evidence>
<dbReference type="GO" id="GO:0006508">
    <property type="term" value="P:proteolysis"/>
    <property type="evidence" value="ECO:0007669"/>
    <property type="project" value="UniProtKB-KW"/>
</dbReference>
<keyword evidence="2 5" id="KW-0645">Protease</keyword>
<dbReference type="Pfam" id="PF13860">
    <property type="entry name" value="FlgD_ig"/>
    <property type="match status" value="1"/>
</dbReference>
<feature type="active site" description="Charge relay system" evidence="5">
    <location>
        <position position="280"/>
    </location>
</feature>
<evidence type="ECO:0000256" key="3">
    <source>
        <dbReference type="ARBA" id="ARBA00022801"/>
    </source>
</evidence>
<evidence type="ECO:0000259" key="7">
    <source>
        <dbReference type="Pfam" id="PF00082"/>
    </source>
</evidence>
<evidence type="ECO:0000256" key="2">
    <source>
        <dbReference type="ARBA" id="ARBA00022670"/>
    </source>
</evidence>
<evidence type="ECO:0000256" key="6">
    <source>
        <dbReference type="SAM" id="MobiDB-lite"/>
    </source>
</evidence>
<dbReference type="InterPro" id="IPR025965">
    <property type="entry name" value="FlgD/Vpr_Ig-like"/>
</dbReference>
<dbReference type="PROSITE" id="PS51892">
    <property type="entry name" value="SUBTILASE"/>
    <property type="match status" value="1"/>
</dbReference>
<evidence type="ECO:0000259" key="8">
    <source>
        <dbReference type="Pfam" id="PF13860"/>
    </source>
</evidence>
<sequence length="812" mass="85861">MILDGRPVASGAGSAAGRRNPSPRPDAVKEKGKTRSSRLPRPVLDNAPGDVILPIARRPCAGGSGPERALCAQMPATAFRLQTGGKMKTSALLVLALAASFALATIPVAARSDLDAPTAELLREADIPRLAPELETVLDAAEPDDLIDVIVHTRRQANLDALPPGTGYGGKLAHLQDVAELAQRDILAWLATTDARNVRSFWLVSRIALAATPAVIRTLAARDDIAYIFDDFVVTIDYRASEGEPLPPVDLQEWNITKVRAPECWSAGFNGAGIVVGNIDTGVQTSHPAFGGRWRSSNGWYDAVNGQSSPYDDNGHGTHCMGSTVGGNGIGVAPGATFIAAKALAANGSGNSSWFVACFDWMAGTGRPDILSNSWGSDRTSTYWFNYVNNLRSLGIIIVGAIGNSGPGGSTSMPPGSYPNVIGVGATTSTDAIASFSSRGPAPNQAPWNDSGWWPRPDWNLINPGISAPGQNIRSAVPGGGYYNLDGTSMAAPHVAGAAAILLQKDATLTHDQVFNLFADHAARPSGGAPYPNINYGWGRLDCKTALDNVGGGGGEEETLKVHYTYEENAVGLEDGGTFHSATRLTPTRDCDVVAGIFLQHEASQNQHYFVWRGNNATTPGPVVESIPYTGAGTGWKRLDLAQPFRVNANADVWLGPRFTHTAGQFPGGVDGGPAVPQRGGWVNLDGTWEELREYGLAFNWMIAAIVRYSGAVEEELLEPVPDLPAINTPTLAPGPGRVEYTLPGPGRIDLGVHDATGRLVRTLARGPMPAGRHTTTWDQTDDHGRPVASGTYFYRLTAEGKTLTAKAVVLN</sequence>
<dbReference type="InterPro" id="IPR000209">
    <property type="entry name" value="Peptidase_S8/S53_dom"/>
</dbReference>
<comment type="caution">
    <text evidence="9">The sequence shown here is derived from an EMBL/GenBank/DDBJ whole genome shotgun (WGS) entry which is preliminary data.</text>
</comment>
<dbReference type="Gene3D" id="2.60.40.4070">
    <property type="match status" value="1"/>
</dbReference>
<dbReference type="SUPFAM" id="SSF52743">
    <property type="entry name" value="Subtilisin-like"/>
    <property type="match status" value="1"/>
</dbReference>
<reference evidence="9" key="1">
    <citation type="journal article" date="2020" name="mSystems">
        <title>Genome- and Community-Level Interaction Insights into Carbon Utilization and Element Cycling Functions of Hydrothermarchaeota in Hydrothermal Sediment.</title>
        <authorList>
            <person name="Zhou Z."/>
            <person name="Liu Y."/>
            <person name="Xu W."/>
            <person name="Pan J."/>
            <person name="Luo Z.H."/>
            <person name="Li M."/>
        </authorList>
    </citation>
    <scope>NUCLEOTIDE SEQUENCE [LARGE SCALE GENOMIC DNA]</scope>
    <source>
        <strain evidence="9">SpSt-1182</strain>
    </source>
</reference>
<dbReference type="Proteomes" id="UP000885672">
    <property type="component" value="Unassembled WGS sequence"/>
</dbReference>
<keyword evidence="3 5" id="KW-0378">Hydrolase</keyword>
<organism evidence="9">
    <name type="scientific">candidate division WOR-3 bacterium</name>
    <dbReference type="NCBI Taxonomy" id="2052148"/>
    <lineage>
        <taxon>Bacteria</taxon>
        <taxon>Bacteria division WOR-3</taxon>
    </lineage>
</organism>
<feature type="domain" description="Peptidase S8/S53" evidence="7">
    <location>
        <begin position="271"/>
        <end position="539"/>
    </location>
</feature>
<evidence type="ECO:0000313" key="9">
    <source>
        <dbReference type="EMBL" id="HDQ99211.1"/>
    </source>
</evidence>
<dbReference type="EMBL" id="DSBX01000112">
    <property type="protein sequence ID" value="HDQ99211.1"/>
    <property type="molecule type" value="Genomic_DNA"/>
</dbReference>
<dbReference type="PANTHER" id="PTHR43806">
    <property type="entry name" value="PEPTIDASE S8"/>
    <property type="match status" value="1"/>
</dbReference>
<dbReference type="PANTHER" id="PTHR43806:SF67">
    <property type="entry name" value="EGF-LIKE DOMAIN-CONTAINING PROTEIN"/>
    <property type="match status" value="1"/>
</dbReference>
<dbReference type="AlphaFoldDB" id="A0A7V0T5I3"/>
<dbReference type="InterPro" id="IPR036852">
    <property type="entry name" value="Peptidase_S8/S53_dom_sf"/>
</dbReference>